<accession>A0ABV7Z6F8</accession>
<dbReference type="EMBL" id="JBHRZG010000007">
    <property type="protein sequence ID" value="MFC3832668.1"/>
    <property type="molecule type" value="Genomic_DNA"/>
</dbReference>
<name>A0ABV7Z6F8_9DEIO</name>
<dbReference type="RefSeq" id="WP_322473296.1">
    <property type="nucleotide sequence ID" value="NZ_JBHRZG010000007.1"/>
</dbReference>
<gene>
    <name evidence="1" type="ORF">ACFOSB_07335</name>
</gene>
<protein>
    <recommendedName>
        <fullName evidence="3">DUF4303 domain-containing protein</fullName>
    </recommendedName>
</protein>
<evidence type="ECO:0000313" key="1">
    <source>
        <dbReference type="EMBL" id="MFC3832668.1"/>
    </source>
</evidence>
<sequence length="154" mass="17209">MPIRYEVLADALAGALQECLGILAREVDLRELAVFGLYTSGALNYLGPTAETKSRWPSLPFQWSPADWVFHGIAQDAFKEVDALLLEGWRDGYDTFDVDAERLVPLIVSILADVRRRAFTGTDVLVGLFVAGGHRWTDQSVEMINPPEVALRYR</sequence>
<reference evidence="2" key="1">
    <citation type="journal article" date="2019" name="Int. J. Syst. Evol. Microbiol.">
        <title>The Global Catalogue of Microorganisms (GCM) 10K type strain sequencing project: providing services to taxonomists for standard genome sequencing and annotation.</title>
        <authorList>
            <consortium name="The Broad Institute Genomics Platform"/>
            <consortium name="The Broad Institute Genome Sequencing Center for Infectious Disease"/>
            <person name="Wu L."/>
            <person name="Ma J."/>
        </authorList>
    </citation>
    <scope>NUCLEOTIDE SEQUENCE [LARGE SCALE GENOMIC DNA]</scope>
    <source>
        <strain evidence="2">CCTCC AB 2017081</strain>
    </source>
</reference>
<organism evidence="1 2">
    <name type="scientific">Deinococcus rufus</name>
    <dbReference type="NCBI Taxonomy" id="2136097"/>
    <lineage>
        <taxon>Bacteria</taxon>
        <taxon>Thermotogati</taxon>
        <taxon>Deinococcota</taxon>
        <taxon>Deinococci</taxon>
        <taxon>Deinococcales</taxon>
        <taxon>Deinococcaceae</taxon>
        <taxon>Deinococcus</taxon>
    </lineage>
</organism>
<comment type="caution">
    <text evidence="1">The sequence shown here is derived from an EMBL/GenBank/DDBJ whole genome shotgun (WGS) entry which is preliminary data.</text>
</comment>
<evidence type="ECO:0008006" key="3">
    <source>
        <dbReference type="Google" id="ProtNLM"/>
    </source>
</evidence>
<evidence type="ECO:0000313" key="2">
    <source>
        <dbReference type="Proteomes" id="UP001595803"/>
    </source>
</evidence>
<dbReference type="Proteomes" id="UP001595803">
    <property type="component" value="Unassembled WGS sequence"/>
</dbReference>
<proteinExistence type="predicted"/>
<keyword evidence="2" id="KW-1185">Reference proteome</keyword>